<evidence type="ECO:0000256" key="1">
    <source>
        <dbReference type="ARBA" id="ARBA00001928"/>
    </source>
</evidence>
<dbReference type="AlphaFoldDB" id="A0A6C0KPT5"/>
<dbReference type="Gene3D" id="3.60.90.10">
    <property type="entry name" value="S-adenosylmethionine decarboxylase"/>
    <property type="match status" value="1"/>
</dbReference>
<dbReference type="GO" id="GO:0008295">
    <property type="term" value="P:spermidine biosynthetic process"/>
    <property type="evidence" value="ECO:0007669"/>
    <property type="project" value="InterPro"/>
</dbReference>
<evidence type="ECO:0000313" key="2">
    <source>
        <dbReference type="EMBL" id="QHU18348.1"/>
    </source>
</evidence>
<proteinExistence type="predicted"/>
<dbReference type="EMBL" id="MN740928">
    <property type="protein sequence ID" value="QHU18348.1"/>
    <property type="molecule type" value="Genomic_DNA"/>
</dbReference>
<dbReference type="GO" id="GO:0004014">
    <property type="term" value="F:adenosylmethionine decarboxylase activity"/>
    <property type="evidence" value="ECO:0007669"/>
    <property type="project" value="InterPro"/>
</dbReference>
<evidence type="ECO:0008006" key="3">
    <source>
        <dbReference type="Google" id="ProtNLM"/>
    </source>
</evidence>
<organism evidence="2">
    <name type="scientific">viral metagenome</name>
    <dbReference type="NCBI Taxonomy" id="1070528"/>
    <lineage>
        <taxon>unclassified sequences</taxon>
        <taxon>metagenomes</taxon>
        <taxon>organismal metagenomes</taxon>
    </lineage>
</organism>
<protein>
    <recommendedName>
        <fullName evidence="3">S-adenosylmethionine decarboxylase</fullName>
    </recommendedName>
</protein>
<reference evidence="2" key="1">
    <citation type="journal article" date="2020" name="Nature">
        <title>Giant virus diversity and host interactions through global metagenomics.</title>
        <authorList>
            <person name="Schulz F."/>
            <person name="Roux S."/>
            <person name="Paez-Espino D."/>
            <person name="Jungbluth S."/>
            <person name="Walsh D.A."/>
            <person name="Denef V.J."/>
            <person name="McMahon K.D."/>
            <person name="Konstantinidis K.T."/>
            <person name="Eloe-Fadrosh E.A."/>
            <person name="Kyrpides N.C."/>
            <person name="Woyke T."/>
        </authorList>
    </citation>
    <scope>NUCLEOTIDE SEQUENCE</scope>
    <source>
        <strain evidence="2">GVMAG-S-3300013006-138</strain>
    </source>
</reference>
<dbReference type="Pfam" id="PF02675">
    <property type="entry name" value="AdoMet_dc"/>
    <property type="match status" value="1"/>
</dbReference>
<accession>A0A6C0KPT5</accession>
<sequence>MPRGKTRRLRRSIEKPAKQEIQHHHLLLRCELGSCPSKDEKDKAIKMIQDIVRDIDMKLLATPHVYYVETPRYNEGLTAIAPIETSHIAFHFWSRPDTKIFHSPHAKALLQFDVYTCGTLNIPQVKRILHHLTQFSPYHVNITLLNRNWGLTIDRHLKWDSADGATWNEWLESERFNKY</sequence>
<comment type="cofactor">
    <cofactor evidence="1">
        <name>pyruvate</name>
        <dbReference type="ChEBI" id="CHEBI:15361"/>
    </cofactor>
</comment>
<name>A0A6C0KPT5_9ZZZZ</name>
<dbReference type="InterPro" id="IPR003826">
    <property type="entry name" value="AdoMetDC_fam_prok"/>
</dbReference>